<dbReference type="SUPFAM" id="SSF56672">
    <property type="entry name" value="DNA/RNA polymerases"/>
    <property type="match status" value="1"/>
</dbReference>
<dbReference type="Proteomes" id="UP000327044">
    <property type="component" value="Unassembled WGS sequence"/>
</dbReference>
<protein>
    <recommendedName>
        <fullName evidence="1">Integrase catalytic domain-containing protein</fullName>
    </recommendedName>
</protein>
<dbReference type="InterPro" id="IPR021109">
    <property type="entry name" value="Peptidase_aspartic_dom_sf"/>
</dbReference>
<dbReference type="Pfam" id="PF18701">
    <property type="entry name" value="DUF5641"/>
    <property type="match status" value="1"/>
</dbReference>
<evidence type="ECO:0000259" key="1">
    <source>
        <dbReference type="PROSITE" id="PS50994"/>
    </source>
</evidence>
<feature type="domain" description="Integrase catalytic" evidence="1">
    <location>
        <begin position="1404"/>
        <end position="1600"/>
    </location>
</feature>
<dbReference type="InterPro" id="IPR008042">
    <property type="entry name" value="Retrotrans_Pao"/>
</dbReference>
<dbReference type="Gene3D" id="1.10.340.70">
    <property type="match status" value="1"/>
</dbReference>
<accession>A0A5N4AER6</accession>
<dbReference type="InterPro" id="IPR041588">
    <property type="entry name" value="Integrase_H2C2"/>
</dbReference>
<gene>
    <name evidence="2" type="ORF">PPYR_09888</name>
</gene>
<dbReference type="GO" id="GO:0042575">
    <property type="term" value="C:DNA polymerase complex"/>
    <property type="evidence" value="ECO:0007669"/>
    <property type="project" value="UniProtKB-ARBA"/>
</dbReference>
<dbReference type="InterPro" id="IPR036397">
    <property type="entry name" value="RNaseH_sf"/>
</dbReference>
<name>A0A5N4AER6_PHOPY</name>
<sequence length="1715" mass="196217">MTEALKNLNIKRGVCKRQLTNFDNFLKSIEIEPIKLKQLTSRLDQIKNVFNEFQAIQTSIELIDESEKETVERDDYENKYHEIVATAGELLAPINHHNQNLSTINNDVKSQIKLPQIELPTFSGNYEEFMSFHDIFNSLIHNNPSINDVQKFHYLTAALKGDASKVISALEISNANYTTAWALLKDRFENKKLIVHNHVKQIFELPVVPRESCRDLRELLDNFLKHFRALRNAGQPVESWNALLVYLLTSKLDYNSKKEWEISSKDKQEPSTDDFIKFLHNRCQILETISGHKTNYNNQQSKLNQTSNTIPRKPLNHVATRGIACIFCKEPHHIFNCTKFLELSNENRAQEIKKLKACVNCLRIGHFVSECRSDNCRKCKRRHNTLLHTENQSHHRTTSSDNRTTNHIAHVESQNPITDSNTQTPTAISRTYTTTSSSFILLSTAIIHILDAQGISHKCRALIDSGSMSNFITKELFQKLQLSSQKVNMSVAGISNLLSNISLKTNATIRSIYSDFKVQLPFLVIQKLTEELPQFTFSTSNLNIPTNINLADVHFNIAAPVDLLLGAEIFLELLGKGQIKLGKNQPILQQTKLGWILSGKLNAIPTTNHCFFTTHVDVQSQLEKFWSIEECPIERIMSKQEQECENHFVKNYKRDPISGKFIVALPFRDNINQLGSSRDIAIKRLLSNEIGLSKNQNLHDQYQNFMLEYLQLGHMTELKINEISSPSLSYYLPHHSVQKATSITTKCRVVFDGSCASSTGLSLNDVLQVGPNVQEDLFSIVIRSRKHQIIILADIAKMYRQILVEPSQRSLQTIVWRKQGNENLRHYELNTVTYGTGPASFLATRCLKQLGLDFTSTHPRASKTILKDFYVDNLMTGTNSIESAITLIGDLQQILGSAGFELRQWMSNHPEVLKELKHKTNLEHIIITEMAPGNALGITWDASNDQFLYSANVTKITKSNITKRETLSIISKIYDPLGLVGPVIIRAKILMQELWKYKLSWEDHLPFELHERFCEFISNLSHLNKITIQRKILISQADTIEIHGFCDASMKAYGACVYLRSKNKKGEVWSRLICAKSRVAPIKLITIPRLELCSALLLSKLTDRVITALDMHIDRCTYWSDSTIVLSWLQIDPSKLKTFVGHRVQKIQQLSKGQWNHVSSSDNPADLISRGINPIELKNSQLWWEGPQLIKNQISQTISNNFMDSQTVLEVEREQKTITAFSNQILSLEIFERYSSLTKLIRIVTYIYRFVHNCKNQNSKLITELTVTELEQSRLKLLILAQSQSFDEELRSLKKGRQVNQKSKLSGFNPFIDKHGLIRVGGRIQKSNMSFSQMHQVMLPAKHPLTDLIIKHEHHRNLHAGAQSVLASLRQNYWIINGRQSVRKILRRCITCFRAKPNELSQLMGQLPQQRVTQNRIFSKVGVDYAGPYDIKDGKTRNRKIVKSYICLFVCLCTKAVHVELVGDLTALAFLNALKRFVSRRGVCTSIFSDNATNFIGANNFLKDIHSHTKVKNYISANKIVWNFIPARSPHFGGLWEASVKNLKHYIKRLTNQTNLTFEEFYTFIVQVEAILNSRPVTPLSSDPNDFEPLTPGHFLIGAPLNSLPQEEVMDRKFSVLSKYFQIQQMVQHFWHRWSQDYINTLQQRTKWKFVKNNEDLLMGSLVILKEDNQPPCKWAMGRITGLHRGSDDIVRAVSVKTQNSETKRAINKVCLLPV</sequence>
<organism evidence="2 3">
    <name type="scientific">Photinus pyralis</name>
    <name type="common">Common eastern firefly</name>
    <name type="synonym">Lampyris pyralis</name>
    <dbReference type="NCBI Taxonomy" id="7054"/>
    <lineage>
        <taxon>Eukaryota</taxon>
        <taxon>Metazoa</taxon>
        <taxon>Ecdysozoa</taxon>
        <taxon>Arthropoda</taxon>
        <taxon>Hexapoda</taxon>
        <taxon>Insecta</taxon>
        <taxon>Pterygota</taxon>
        <taxon>Neoptera</taxon>
        <taxon>Endopterygota</taxon>
        <taxon>Coleoptera</taxon>
        <taxon>Polyphaga</taxon>
        <taxon>Elateriformia</taxon>
        <taxon>Elateroidea</taxon>
        <taxon>Lampyridae</taxon>
        <taxon>Lampyrinae</taxon>
        <taxon>Photinus</taxon>
    </lineage>
</organism>
<dbReference type="PANTHER" id="PTHR47331:SF1">
    <property type="entry name" value="GAG-LIKE PROTEIN"/>
    <property type="match status" value="1"/>
</dbReference>
<dbReference type="EMBL" id="VVIM01000007">
    <property type="protein sequence ID" value="KAB0795827.1"/>
    <property type="molecule type" value="Genomic_DNA"/>
</dbReference>
<evidence type="ECO:0000313" key="3">
    <source>
        <dbReference type="Proteomes" id="UP000327044"/>
    </source>
</evidence>
<dbReference type="Pfam" id="PF03564">
    <property type="entry name" value="DUF1759"/>
    <property type="match status" value="1"/>
</dbReference>
<dbReference type="InterPro" id="IPR005312">
    <property type="entry name" value="DUF1759"/>
</dbReference>
<dbReference type="Gene3D" id="2.40.70.10">
    <property type="entry name" value="Acid Proteases"/>
    <property type="match status" value="1"/>
</dbReference>
<evidence type="ECO:0000313" key="2">
    <source>
        <dbReference type="EMBL" id="KAB0795827.1"/>
    </source>
</evidence>
<dbReference type="SUPFAM" id="SSF53098">
    <property type="entry name" value="Ribonuclease H-like"/>
    <property type="match status" value="1"/>
</dbReference>
<keyword evidence="3" id="KW-1185">Reference proteome</keyword>
<reference evidence="2 3" key="1">
    <citation type="journal article" date="2018" name="Elife">
        <title>Firefly genomes illuminate parallel origins of bioluminescence in beetles.</title>
        <authorList>
            <person name="Fallon T.R."/>
            <person name="Lower S.E."/>
            <person name="Chang C.H."/>
            <person name="Bessho-Uehara M."/>
            <person name="Martin G.J."/>
            <person name="Bewick A.J."/>
            <person name="Behringer M."/>
            <person name="Debat H.J."/>
            <person name="Wong I."/>
            <person name="Day J.C."/>
            <person name="Suvorov A."/>
            <person name="Silva C.J."/>
            <person name="Stanger-Hall K.F."/>
            <person name="Hall D.W."/>
            <person name="Schmitz R.J."/>
            <person name="Nelson D.R."/>
            <person name="Lewis S.M."/>
            <person name="Shigenobu S."/>
            <person name="Bybee S.M."/>
            <person name="Larracuente A.M."/>
            <person name="Oba Y."/>
            <person name="Weng J.K."/>
        </authorList>
    </citation>
    <scope>NUCLEOTIDE SEQUENCE [LARGE SCALE GENOMIC DNA]</scope>
    <source>
        <strain evidence="2">1611_PpyrPB1</strain>
        <tissue evidence="2">Whole body</tissue>
    </source>
</reference>
<dbReference type="Pfam" id="PF05380">
    <property type="entry name" value="Peptidase_A17"/>
    <property type="match status" value="1"/>
</dbReference>
<dbReference type="InParanoid" id="A0A5N4AER6"/>
<dbReference type="GO" id="GO:0003676">
    <property type="term" value="F:nucleic acid binding"/>
    <property type="evidence" value="ECO:0007669"/>
    <property type="project" value="InterPro"/>
</dbReference>
<proteinExistence type="predicted"/>
<dbReference type="PANTHER" id="PTHR47331">
    <property type="entry name" value="PHD-TYPE DOMAIN-CONTAINING PROTEIN"/>
    <property type="match status" value="1"/>
</dbReference>
<dbReference type="GO" id="GO:0071897">
    <property type="term" value="P:DNA biosynthetic process"/>
    <property type="evidence" value="ECO:0007669"/>
    <property type="project" value="UniProtKB-ARBA"/>
</dbReference>
<dbReference type="GO" id="GO:0015074">
    <property type="term" value="P:DNA integration"/>
    <property type="evidence" value="ECO:0007669"/>
    <property type="project" value="InterPro"/>
</dbReference>
<comment type="caution">
    <text evidence="2">The sequence shown here is derived from an EMBL/GenBank/DDBJ whole genome shotgun (WGS) entry which is preliminary data.</text>
</comment>
<dbReference type="InterPro" id="IPR040676">
    <property type="entry name" value="DUF5641"/>
</dbReference>
<dbReference type="Pfam" id="PF17921">
    <property type="entry name" value="Integrase_H2C2"/>
    <property type="match status" value="1"/>
</dbReference>
<dbReference type="Gene3D" id="3.30.420.10">
    <property type="entry name" value="Ribonuclease H-like superfamily/Ribonuclease H"/>
    <property type="match status" value="1"/>
</dbReference>
<dbReference type="InterPro" id="IPR001584">
    <property type="entry name" value="Integrase_cat-core"/>
</dbReference>
<dbReference type="InterPro" id="IPR012337">
    <property type="entry name" value="RNaseH-like_sf"/>
</dbReference>
<dbReference type="PROSITE" id="PS50994">
    <property type="entry name" value="INTEGRASE"/>
    <property type="match status" value="1"/>
</dbReference>
<dbReference type="InterPro" id="IPR043502">
    <property type="entry name" value="DNA/RNA_pol_sf"/>
</dbReference>